<organism evidence="1 2">
    <name type="scientific">Tripterygium wilfordii</name>
    <name type="common">Thunder God vine</name>
    <dbReference type="NCBI Taxonomy" id="458696"/>
    <lineage>
        <taxon>Eukaryota</taxon>
        <taxon>Viridiplantae</taxon>
        <taxon>Streptophyta</taxon>
        <taxon>Embryophyta</taxon>
        <taxon>Tracheophyta</taxon>
        <taxon>Spermatophyta</taxon>
        <taxon>Magnoliopsida</taxon>
        <taxon>eudicotyledons</taxon>
        <taxon>Gunneridae</taxon>
        <taxon>Pentapetalae</taxon>
        <taxon>rosids</taxon>
        <taxon>fabids</taxon>
        <taxon>Celastrales</taxon>
        <taxon>Celastraceae</taxon>
        <taxon>Tripterygium</taxon>
    </lineage>
</organism>
<dbReference type="AlphaFoldDB" id="A0A7J7CLX1"/>
<reference evidence="1 2" key="1">
    <citation type="journal article" date="2020" name="Nat. Commun.">
        <title>Genome of Tripterygium wilfordii and identification of cytochrome P450 involved in triptolide biosynthesis.</title>
        <authorList>
            <person name="Tu L."/>
            <person name="Su P."/>
            <person name="Zhang Z."/>
            <person name="Gao L."/>
            <person name="Wang J."/>
            <person name="Hu T."/>
            <person name="Zhou J."/>
            <person name="Zhang Y."/>
            <person name="Zhao Y."/>
            <person name="Liu Y."/>
            <person name="Song Y."/>
            <person name="Tong Y."/>
            <person name="Lu Y."/>
            <person name="Yang J."/>
            <person name="Xu C."/>
            <person name="Jia M."/>
            <person name="Peters R.J."/>
            <person name="Huang L."/>
            <person name="Gao W."/>
        </authorList>
    </citation>
    <scope>NUCLEOTIDE SEQUENCE [LARGE SCALE GENOMIC DNA]</scope>
    <source>
        <strain evidence="2">cv. XIE 37</strain>
        <tissue evidence="1">Leaf</tissue>
    </source>
</reference>
<dbReference type="InParanoid" id="A0A7J7CLX1"/>
<comment type="caution">
    <text evidence="1">The sequence shown here is derived from an EMBL/GenBank/DDBJ whole genome shotgun (WGS) entry which is preliminary data.</text>
</comment>
<evidence type="ECO:0000313" key="2">
    <source>
        <dbReference type="Proteomes" id="UP000593562"/>
    </source>
</evidence>
<name>A0A7J7CLX1_TRIWF</name>
<evidence type="ECO:0000313" key="1">
    <source>
        <dbReference type="EMBL" id="KAF5735021.1"/>
    </source>
</evidence>
<accession>A0A7J7CLX1</accession>
<dbReference type="EMBL" id="JAAARO010000015">
    <property type="protein sequence ID" value="KAF5735021.1"/>
    <property type="molecule type" value="Genomic_DNA"/>
</dbReference>
<sequence length="124" mass="14151">MGGEQLGLSTQRRFHIAETSSINNSNIVVVRDILDGFLNQVPGVCVNFFTSGTNDLFVLVRKFQLLSLNCFGHLVACQPLNKFFFFFLNCILQCLSSLVQNIWLYLPACLSMHCLDMLYSYREK</sequence>
<keyword evidence="2" id="KW-1185">Reference proteome</keyword>
<gene>
    <name evidence="1" type="ORF">HS088_TW15G00520</name>
</gene>
<proteinExistence type="predicted"/>
<protein>
    <submittedName>
        <fullName evidence="1">Uncharacterized protein</fullName>
    </submittedName>
</protein>
<dbReference type="Proteomes" id="UP000593562">
    <property type="component" value="Unassembled WGS sequence"/>
</dbReference>